<evidence type="ECO:0000256" key="1">
    <source>
        <dbReference type="SAM" id="Phobius"/>
    </source>
</evidence>
<feature type="signal peptide" evidence="2">
    <location>
        <begin position="1"/>
        <end position="23"/>
    </location>
</feature>
<accession>A0A498K3J7</accession>
<gene>
    <name evidence="3" type="ORF">DVH24_015325</name>
</gene>
<dbReference type="EMBL" id="RDQH01000330">
    <property type="protein sequence ID" value="RXI01976.1"/>
    <property type="molecule type" value="Genomic_DNA"/>
</dbReference>
<keyword evidence="2" id="KW-0732">Signal</keyword>
<dbReference type="AlphaFoldDB" id="A0A498K3J7"/>
<evidence type="ECO:0000313" key="3">
    <source>
        <dbReference type="EMBL" id="RXI01976.1"/>
    </source>
</evidence>
<name>A0A498K3J7_MALDO</name>
<keyword evidence="1" id="KW-1133">Transmembrane helix</keyword>
<proteinExistence type="predicted"/>
<keyword evidence="4" id="KW-1185">Reference proteome</keyword>
<keyword evidence="1" id="KW-0812">Transmembrane</keyword>
<evidence type="ECO:0008006" key="5">
    <source>
        <dbReference type="Google" id="ProtNLM"/>
    </source>
</evidence>
<comment type="caution">
    <text evidence="3">The sequence shown here is derived from an EMBL/GenBank/DDBJ whole genome shotgun (WGS) entry which is preliminary data.</text>
</comment>
<organism evidence="3 4">
    <name type="scientific">Malus domestica</name>
    <name type="common">Apple</name>
    <name type="synonym">Pyrus malus</name>
    <dbReference type="NCBI Taxonomy" id="3750"/>
    <lineage>
        <taxon>Eukaryota</taxon>
        <taxon>Viridiplantae</taxon>
        <taxon>Streptophyta</taxon>
        <taxon>Embryophyta</taxon>
        <taxon>Tracheophyta</taxon>
        <taxon>Spermatophyta</taxon>
        <taxon>Magnoliopsida</taxon>
        <taxon>eudicotyledons</taxon>
        <taxon>Gunneridae</taxon>
        <taxon>Pentapetalae</taxon>
        <taxon>rosids</taxon>
        <taxon>fabids</taxon>
        <taxon>Rosales</taxon>
        <taxon>Rosaceae</taxon>
        <taxon>Amygdaloideae</taxon>
        <taxon>Maleae</taxon>
        <taxon>Malus</taxon>
    </lineage>
</organism>
<dbReference type="PANTHER" id="PTHR33881:SF10">
    <property type="entry name" value="SLIT HOMOLOG 2 PROTEIN-LIKE"/>
    <property type="match status" value="1"/>
</dbReference>
<dbReference type="PANTHER" id="PTHR33881">
    <property type="entry name" value="NEUROGENIC LOCUS NOTCH-LIKE PROTEIN"/>
    <property type="match status" value="1"/>
</dbReference>
<reference evidence="3 4" key="1">
    <citation type="submission" date="2018-10" db="EMBL/GenBank/DDBJ databases">
        <title>A high-quality apple genome assembly.</title>
        <authorList>
            <person name="Hu J."/>
        </authorList>
    </citation>
    <scope>NUCLEOTIDE SEQUENCE [LARGE SCALE GENOMIC DNA]</scope>
    <source>
        <strain evidence="4">cv. HFTH1</strain>
        <tissue evidence="3">Young leaf</tissue>
    </source>
</reference>
<sequence length="404" mass="43640">MAFSKSIAFLAVLLVALPIAAFADWPYNLAPTIAAQICDQVECGKGTCKFDINEPLGFTCECDPNWKRTRDGDDDLKFLPCVIPNCTLNYNCQPAPPPVPQKEVPRNLSAFEPCYWAYCGEGNCVRNSTYHYTPICECNSGATNLLNVTLFPCYNQCTLQSDCASLGIKVANSNSSTSPGSTTNSGSDNSQATSFLPGKFQLMAVAMVSVAVLIALPIAAFAWDLPNNSTIGAKICDQIECGKGTCKADLTKPLGYTCECDANWKRTRDGDDDLQFLPCVIPNCSLNTNCQPAPPPVPQNDVPNNISAFDPCYYAYCGEGTCVRNSTYHYTPFCECKSSATNLLDVKAFPCYYQCALQADCASLGIKVADSNSSTDNSEATSFLPGKFQLMAVVMLSVGLILRK</sequence>
<dbReference type="Proteomes" id="UP000290289">
    <property type="component" value="Chromosome 4"/>
</dbReference>
<feature type="chain" id="PRO_5019760005" description="EGF-like domain-containing protein" evidence="2">
    <location>
        <begin position="24"/>
        <end position="404"/>
    </location>
</feature>
<feature type="transmembrane region" description="Helical" evidence="1">
    <location>
        <begin position="200"/>
        <end position="223"/>
    </location>
</feature>
<evidence type="ECO:0000313" key="4">
    <source>
        <dbReference type="Proteomes" id="UP000290289"/>
    </source>
</evidence>
<keyword evidence="1" id="KW-0472">Membrane</keyword>
<evidence type="ECO:0000256" key="2">
    <source>
        <dbReference type="SAM" id="SignalP"/>
    </source>
</evidence>
<protein>
    <recommendedName>
        <fullName evidence="5">EGF-like domain-containing protein</fullName>
    </recommendedName>
</protein>